<organism evidence="8 9">
    <name type="scientific">Sphingomonas jinjuensis</name>
    <dbReference type="NCBI Taxonomy" id="535907"/>
    <lineage>
        <taxon>Bacteria</taxon>
        <taxon>Pseudomonadati</taxon>
        <taxon>Pseudomonadota</taxon>
        <taxon>Alphaproteobacteria</taxon>
        <taxon>Sphingomonadales</taxon>
        <taxon>Sphingomonadaceae</taxon>
        <taxon>Sphingomonas</taxon>
    </lineage>
</organism>
<accession>A0A840F5H5</accession>
<gene>
    <name evidence="8" type="ORF">GGQ80_000927</name>
</gene>
<evidence type="ECO:0000256" key="6">
    <source>
        <dbReference type="ARBA" id="ARBA00022989"/>
    </source>
</evidence>
<dbReference type="EMBL" id="JACIEV010000002">
    <property type="protein sequence ID" value="MBB4153039.1"/>
    <property type="molecule type" value="Genomic_DNA"/>
</dbReference>
<comment type="caution">
    <text evidence="8">The sequence shown here is derived from an EMBL/GenBank/DDBJ whole genome shotgun (WGS) entry which is preliminary data.</text>
</comment>
<proteinExistence type="predicted"/>
<dbReference type="GO" id="GO:0015627">
    <property type="term" value="C:type II protein secretion system complex"/>
    <property type="evidence" value="ECO:0007669"/>
    <property type="project" value="InterPro"/>
</dbReference>
<keyword evidence="9" id="KW-1185">Reference proteome</keyword>
<dbReference type="NCBIfam" id="TIGR01711">
    <property type="entry name" value="gspJ"/>
    <property type="match status" value="1"/>
</dbReference>
<dbReference type="SUPFAM" id="SSF54523">
    <property type="entry name" value="Pili subunits"/>
    <property type="match status" value="1"/>
</dbReference>
<name>A0A840F5H5_9SPHN</name>
<sequence length="195" mass="20446">MMIALLIFSMLAAGGIAILAFSVRAQAAQSKRLDDIGALARTMAILSADLAQARDRPSRDEGGTMLPAFVGAADGSMRFVRAGWSNLDAAPRPGIQKVAYRLGDKSLERIGYPQVDGAPPLVTAVLLGNVSAVSARYRFRGAWSDRWDGTQGASLPDAVELSLTRADSTAYRIVMLVGSGYVPPPLFGAVPGAPA</sequence>
<keyword evidence="6" id="KW-1133">Transmembrane helix</keyword>
<evidence type="ECO:0000313" key="9">
    <source>
        <dbReference type="Proteomes" id="UP000529795"/>
    </source>
</evidence>
<dbReference type="PANTHER" id="PTHR39583">
    <property type="entry name" value="TYPE II SECRETION SYSTEM PROTEIN J-RELATED"/>
    <property type="match status" value="1"/>
</dbReference>
<evidence type="ECO:0000256" key="1">
    <source>
        <dbReference type="ARBA" id="ARBA00004377"/>
    </source>
</evidence>
<dbReference type="GO" id="GO:0005886">
    <property type="term" value="C:plasma membrane"/>
    <property type="evidence" value="ECO:0007669"/>
    <property type="project" value="UniProtKB-SubCell"/>
</dbReference>
<evidence type="ECO:0000313" key="8">
    <source>
        <dbReference type="EMBL" id="MBB4153039.1"/>
    </source>
</evidence>
<keyword evidence="7" id="KW-0472">Membrane</keyword>
<dbReference type="Gene3D" id="3.10.610.10">
    <property type="entry name" value="GSPII I/J protein-like"/>
    <property type="match status" value="1"/>
</dbReference>
<keyword evidence="4" id="KW-0997">Cell inner membrane</keyword>
<dbReference type="InterPro" id="IPR045584">
    <property type="entry name" value="Pilin-like"/>
</dbReference>
<dbReference type="GO" id="GO:0015628">
    <property type="term" value="P:protein secretion by the type II secretion system"/>
    <property type="evidence" value="ECO:0007669"/>
    <property type="project" value="InterPro"/>
</dbReference>
<evidence type="ECO:0000256" key="7">
    <source>
        <dbReference type="ARBA" id="ARBA00023136"/>
    </source>
</evidence>
<evidence type="ECO:0000256" key="2">
    <source>
        <dbReference type="ARBA" id="ARBA00022475"/>
    </source>
</evidence>
<comment type="subcellular location">
    <subcellularLocation>
        <location evidence="1">Cell inner membrane</location>
        <topology evidence="1">Single-pass membrane protein</topology>
    </subcellularLocation>
</comment>
<dbReference type="Proteomes" id="UP000529795">
    <property type="component" value="Unassembled WGS sequence"/>
</dbReference>
<protein>
    <submittedName>
        <fullName evidence="8">General secretion pathway protein J</fullName>
    </submittedName>
</protein>
<dbReference type="AlphaFoldDB" id="A0A840F5H5"/>
<dbReference type="InterPro" id="IPR051621">
    <property type="entry name" value="T2SS_protein_J"/>
</dbReference>
<evidence type="ECO:0000256" key="5">
    <source>
        <dbReference type="ARBA" id="ARBA00022692"/>
    </source>
</evidence>
<evidence type="ECO:0000256" key="4">
    <source>
        <dbReference type="ARBA" id="ARBA00022519"/>
    </source>
</evidence>
<reference evidence="8 9" key="1">
    <citation type="submission" date="2020-08" db="EMBL/GenBank/DDBJ databases">
        <title>Genomic Encyclopedia of Type Strains, Phase IV (KMG-IV): sequencing the most valuable type-strain genomes for metagenomic binning, comparative biology and taxonomic classification.</title>
        <authorList>
            <person name="Goeker M."/>
        </authorList>
    </citation>
    <scope>NUCLEOTIDE SEQUENCE [LARGE SCALE GENOMIC DNA]</scope>
    <source>
        <strain evidence="8 9">YC6723</strain>
    </source>
</reference>
<keyword evidence="2" id="KW-1003">Cell membrane</keyword>
<dbReference type="Pfam" id="PF11612">
    <property type="entry name" value="T2SSJ"/>
    <property type="match status" value="1"/>
</dbReference>
<dbReference type="InterPro" id="IPR010055">
    <property type="entry name" value="T2SS_protein-GspJ"/>
</dbReference>
<keyword evidence="5" id="KW-0812">Transmembrane</keyword>
<dbReference type="PANTHER" id="PTHR39583:SF2">
    <property type="entry name" value="TYPE II SECRETION SYSTEM PROTEIN J"/>
    <property type="match status" value="1"/>
</dbReference>
<evidence type="ECO:0000256" key="3">
    <source>
        <dbReference type="ARBA" id="ARBA00022481"/>
    </source>
</evidence>
<keyword evidence="3" id="KW-0488">Methylation</keyword>